<dbReference type="InterPro" id="IPR037516">
    <property type="entry name" value="Tripartite_DENN"/>
</dbReference>
<accession>A0A1E3Q133</accession>
<evidence type="ECO:0000259" key="3">
    <source>
        <dbReference type="PROSITE" id="PS50211"/>
    </source>
</evidence>
<feature type="region of interest" description="Disordered" evidence="2">
    <location>
        <begin position="24"/>
        <end position="49"/>
    </location>
</feature>
<dbReference type="OrthoDB" id="10265409at2759"/>
<dbReference type="EMBL" id="KV454299">
    <property type="protein sequence ID" value="ODQ70747.1"/>
    <property type="molecule type" value="Genomic_DNA"/>
</dbReference>
<organism evidence="4 5">
    <name type="scientific">Lipomyces starkeyi NRRL Y-11557</name>
    <dbReference type="NCBI Taxonomy" id="675824"/>
    <lineage>
        <taxon>Eukaryota</taxon>
        <taxon>Fungi</taxon>
        <taxon>Dikarya</taxon>
        <taxon>Ascomycota</taxon>
        <taxon>Saccharomycotina</taxon>
        <taxon>Lipomycetes</taxon>
        <taxon>Lipomycetales</taxon>
        <taxon>Lipomycetaceae</taxon>
        <taxon>Lipomyces</taxon>
    </lineage>
</organism>
<dbReference type="GO" id="GO:0055037">
    <property type="term" value="C:recycling endosome"/>
    <property type="evidence" value="ECO:0007669"/>
    <property type="project" value="TreeGrafter"/>
</dbReference>
<comment type="similarity">
    <text evidence="1">Belongs to the DENND6 family.</text>
</comment>
<sequence>MANAIGADKATYQRHVSAIVSPADTAASTSPNACPHKDSPTKNSRPSPLHVRSFSEAVAGLYLEQPDVFGVLPFRARDLRKWMMCFCALDFNVDIGPEFECIYPPINFSEHDLKTICFSSFPEQSYPDSVDAFHTFRFKATSDIHFPSSASSPILSQSSFPNERYLYGYVLFQQRKDTSRPRHYSQKSLALISPFEFPALFEVVVRKAAKYCFGPALVQMLQTAAGQIACWPDPVAVMTKYNAGTGKRKSLELAYLGDKIRVLVSSGPLLPLADFVDNDSEVYLFGKIGSWAVIAKELQDVAELFTIYERILLGQSVAVLANTPSMCSRFVSNVVDLIKPIPYAGLVRDYITMHSDIESLNIMSAHPVPGVIGFTNPFLAQMVQECGGDVSLVDISTQQKMKRSPSLNISLLPILPDLMPVSTTPQPMTLDLLYPVTATVDWNRRSIRKMFHTVGIRKSSSSATKRRYLARDKHFLKTLRQMLADNVSCVKVDKYIRLYFANLTAKILAPIKRYLYVAQMSPKQFSYAEFMYYLKQATGSTSADVALHTGDSAFSSIFGSMTLLSSSEHSRLAGTASPSVSDSLSDTSSPAPSPLSSSVTSASTTDTAPLDQISFDLYKQAAMPDKGVFVDHDAATESYGLLLRSANFEAWCFI</sequence>
<dbReference type="PANTHER" id="PTHR13677:SF0">
    <property type="entry name" value="LD41638P"/>
    <property type="match status" value="1"/>
</dbReference>
<gene>
    <name evidence="4" type="ORF">LIPSTDRAFT_5509</name>
</gene>
<dbReference type="InterPro" id="IPR024224">
    <property type="entry name" value="DENND6"/>
</dbReference>
<dbReference type="Proteomes" id="UP000094385">
    <property type="component" value="Unassembled WGS sequence"/>
</dbReference>
<evidence type="ECO:0000256" key="1">
    <source>
        <dbReference type="ARBA" id="ARBA00007159"/>
    </source>
</evidence>
<feature type="compositionally biased region" description="Low complexity" evidence="2">
    <location>
        <begin position="575"/>
        <end position="605"/>
    </location>
</feature>
<feature type="region of interest" description="Disordered" evidence="2">
    <location>
        <begin position="574"/>
        <end position="605"/>
    </location>
</feature>
<evidence type="ECO:0000256" key="2">
    <source>
        <dbReference type="SAM" id="MobiDB-lite"/>
    </source>
</evidence>
<proteinExistence type="inferred from homology"/>
<dbReference type="PROSITE" id="PS50211">
    <property type="entry name" value="DENN"/>
    <property type="match status" value="1"/>
</dbReference>
<name>A0A1E3Q133_LIPST</name>
<dbReference type="STRING" id="675824.A0A1E3Q133"/>
<evidence type="ECO:0000313" key="5">
    <source>
        <dbReference type="Proteomes" id="UP000094385"/>
    </source>
</evidence>
<keyword evidence="5" id="KW-1185">Reference proteome</keyword>
<dbReference type="PANTHER" id="PTHR13677">
    <property type="entry name" value="LD41638P"/>
    <property type="match status" value="1"/>
</dbReference>
<feature type="domain" description="UDENN" evidence="3">
    <location>
        <begin position="84"/>
        <end position="574"/>
    </location>
</feature>
<reference evidence="4 5" key="1">
    <citation type="journal article" date="2016" name="Proc. Natl. Acad. Sci. U.S.A.">
        <title>Comparative genomics of biotechnologically important yeasts.</title>
        <authorList>
            <person name="Riley R."/>
            <person name="Haridas S."/>
            <person name="Wolfe K.H."/>
            <person name="Lopes M.R."/>
            <person name="Hittinger C.T."/>
            <person name="Goeker M."/>
            <person name="Salamov A.A."/>
            <person name="Wisecaver J.H."/>
            <person name="Long T.M."/>
            <person name="Calvey C.H."/>
            <person name="Aerts A.L."/>
            <person name="Barry K.W."/>
            <person name="Choi C."/>
            <person name="Clum A."/>
            <person name="Coughlan A.Y."/>
            <person name="Deshpande S."/>
            <person name="Douglass A.P."/>
            <person name="Hanson S.J."/>
            <person name="Klenk H.-P."/>
            <person name="LaButti K.M."/>
            <person name="Lapidus A."/>
            <person name="Lindquist E.A."/>
            <person name="Lipzen A.M."/>
            <person name="Meier-Kolthoff J.P."/>
            <person name="Ohm R.A."/>
            <person name="Otillar R.P."/>
            <person name="Pangilinan J.L."/>
            <person name="Peng Y."/>
            <person name="Rokas A."/>
            <person name="Rosa C.A."/>
            <person name="Scheuner C."/>
            <person name="Sibirny A.A."/>
            <person name="Slot J.C."/>
            <person name="Stielow J.B."/>
            <person name="Sun H."/>
            <person name="Kurtzman C.P."/>
            <person name="Blackwell M."/>
            <person name="Grigoriev I.V."/>
            <person name="Jeffries T.W."/>
        </authorList>
    </citation>
    <scope>NUCLEOTIDE SEQUENCE [LARGE SCALE GENOMIC DNA]</scope>
    <source>
        <strain evidence="4 5">NRRL Y-11557</strain>
    </source>
</reference>
<protein>
    <recommendedName>
        <fullName evidence="3">UDENN domain-containing protein</fullName>
    </recommendedName>
</protein>
<dbReference type="GO" id="GO:0005085">
    <property type="term" value="F:guanyl-nucleotide exchange factor activity"/>
    <property type="evidence" value="ECO:0007669"/>
    <property type="project" value="InterPro"/>
</dbReference>
<evidence type="ECO:0000313" key="4">
    <source>
        <dbReference type="EMBL" id="ODQ70747.1"/>
    </source>
</evidence>
<dbReference type="AlphaFoldDB" id="A0A1E3Q133"/>